<dbReference type="PANTHER" id="PTHR43156:SF2">
    <property type="entry name" value="STAGE II SPORULATION PROTEIN E"/>
    <property type="match status" value="1"/>
</dbReference>
<dbReference type="OrthoDB" id="118142at2"/>
<keyword evidence="5" id="KW-0547">Nucleotide-binding</keyword>
<evidence type="ECO:0000256" key="14">
    <source>
        <dbReference type="ARBA" id="ARBA00075117"/>
    </source>
</evidence>
<evidence type="ECO:0000256" key="10">
    <source>
        <dbReference type="ARBA" id="ARBA00022912"/>
    </source>
</evidence>
<dbReference type="Proteomes" id="UP000249304">
    <property type="component" value="Unassembled WGS sequence"/>
</dbReference>
<gene>
    <name evidence="17" type="ORF">C1J01_18315</name>
</gene>
<dbReference type="Gene3D" id="3.60.40.10">
    <property type="entry name" value="PPM-type phosphatase domain"/>
    <property type="match status" value="1"/>
</dbReference>
<dbReference type="GO" id="GO:0004722">
    <property type="term" value="F:protein serine/threonine phosphatase activity"/>
    <property type="evidence" value="ECO:0007669"/>
    <property type="project" value="UniProtKB-EC"/>
</dbReference>
<dbReference type="Gene3D" id="3.30.450.40">
    <property type="match status" value="1"/>
</dbReference>
<evidence type="ECO:0000256" key="6">
    <source>
        <dbReference type="ARBA" id="ARBA00022777"/>
    </source>
</evidence>
<dbReference type="Gene3D" id="3.30.450.20">
    <property type="entry name" value="PAS domain"/>
    <property type="match status" value="2"/>
</dbReference>
<dbReference type="SUPFAM" id="SSF55785">
    <property type="entry name" value="PYP-like sensor domain (PAS domain)"/>
    <property type="match status" value="2"/>
</dbReference>
<dbReference type="InterPro" id="IPR013655">
    <property type="entry name" value="PAS_fold_3"/>
</dbReference>
<dbReference type="EC" id="3.1.3.16" evidence="1"/>
<dbReference type="GO" id="GO:0046872">
    <property type="term" value="F:metal ion binding"/>
    <property type="evidence" value="ECO:0007669"/>
    <property type="project" value="UniProtKB-KW"/>
</dbReference>
<dbReference type="SMART" id="SM00091">
    <property type="entry name" value="PAS"/>
    <property type="match status" value="2"/>
</dbReference>
<dbReference type="InterPro" id="IPR036457">
    <property type="entry name" value="PPM-type-like_dom_sf"/>
</dbReference>
<comment type="catalytic activity">
    <reaction evidence="12">
        <text>O-phospho-L-seryl-[protein] + H2O = L-seryl-[protein] + phosphate</text>
        <dbReference type="Rhea" id="RHEA:20629"/>
        <dbReference type="Rhea" id="RHEA-COMP:9863"/>
        <dbReference type="Rhea" id="RHEA-COMP:11604"/>
        <dbReference type="ChEBI" id="CHEBI:15377"/>
        <dbReference type="ChEBI" id="CHEBI:29999"/>
        <dbReference type="ChEBI" id="CHEBI:43474"/>
        <dbReference type="ChEBI" id="CHEBI:83421"/>
        <dbReference type="EC" id="3.1.3.16"/>
    </reaction>
</comment>
<evidence type="ECO:0000256" key="9">
    <source>
        <dbReference type="ARBA" id="ARBA00022842"/>
    </source>
</evidence>
<comment type="caution">
    <text evidence="17">The sequence shown here is derived from an EMBL/GenBank/DDBJ whole genome shotgun (WGS) entry which is preliminary data.</text>
</comment>
<dbReference type="GO" id="GO:0016301">
    <property type="term" value="F:kinase activity"/>
    <property type="evidence" value="ECO:0007669"/>
    <property type="project" value="UniProtKB-KW"/>
</dbReference>
<organism evidence="17 18">
    <name type="scientific">Nonomuraea aridisoli</name>
    <dbReference type="NCBI Taxonomy" id="2070368"/>
    <lineage>
        <taxon>Bacteria</taxon>
        <taxon>Bacillati</taxon>
        <taxon>Actinomycetota</taxon>
        <taxon>Actinomycetes</taxon>
        <taxon>Streptosporangiales</taxon>
        <taxon>Streptosporangiaceae</taxon>
        <taxon>Nonomuraea</taxon>
    </lineage>
</organism>
<reference evidence="17 18" key="1">
    <citation type="submission" date="2018-01" db="EMBL/GenBank/DDBJ databases">
        <title>Draft genome sequence of Nonomuraea sp. KC333.</title>
        <authorList>
            <person name="Sahin N."/>
            <person name="Saygin H."/>
            <person name="Ay H."/>
        </authorList>
    </citation>
    <scope>NUCLEOTIDE SEQUENCE [LARGE SCALE GENOMIC DNA]</scope>
    <source>
        <strain evidence="17 18">KC333</strain>
    </source>
</reference>
<keyword evidence="3" id="KW-0808">Transferase</keyword>
<keyword evidence="10" id="KW-0904">Protein phosphatase</keyword>
<evidence type="ECO:0000256" key="1">
    <source>
        <dbReference type="ARBA" id="ARBA00013081"/>
    </source>
</evidence>
<keyword evidence="18" id="KW-1185">Reference proteome</keyword>
<accession>A0A2W2E431</accession>
<sequence length="682" mass="74248">MGSAKVRKLAAFPLSVFDSAPVGVMVTAGPDHRLIYSNHAHQQIVGARPIGAPIREAFHDLRQEGYFALLDQVLTTGESVILREMPFELGDYDPLGRERFSTVSMSKISLGDEEGLMIVIVDVTAQVESAADTEGEGRRRFLQRYQSLIQLESQGVWVTGQAGEVIEPSLGWQRLTGQSWEEHRGNGWLDAVHPDDRERAAEQWARAVERLERLEQEFRVKTKEGPYRHIRVRAAPVVEGREVIEWVGTITDVEHEWREERHRELLDRAAAVTADLAGLDEVLAALVDVIVPTVSDGCGIYVLPEFEDESIPTPFVAERLVSIVREGDRPPQPGPQPFDHDCDFVTAIRTRRPVHRVFSPGQAPPGAVPPGAEAWFEAARGNSLALVPVVVDGVVAAVVHAAVCGDREPLGEAEVDLLGRMLDHAHAHLSNAMRFQRTQRIALALQNYLLPDPPEVPGLEITARYRPSATAAEIGGDWYDSFRLPDGSTVLTVGDVAGHDLAAAVTMSQLRNMLRGLAMDRREPPGDILRRLNIATESLYPDGTATCVLARLGGPLGGGRRLEYAVAGHPPPLLVTSGGEARYLDDGLSPLLGVTGDMPRDSAVVTLPPHSTLLLYTDGLVEVPGEHLDEGLERLRRCGACLADTPLGEFCDNLLTRLSMARTDDIAMIAVRLPGSAAVSAG</sequence>
<dbReference type="AlphaFoldDB" id="A0A2W2E431"/>
<dbReference type="GO" id="GO:0005524">
    <property type="term" value="F:ATP binding"/>
    <property type="evidence" value="ECO:0007669"/>
    <property type="project" value="UniProtKB-KW"/>
</dbReference>
<keyword evidence="9" id="KW-0460">Magnesium</keyword>
<dbReference type="InterPro" id="IPR029016">
    <property type="entry name" value="GAF-like_dom_sf"/>
</dbReference>
<dbReference type="InterPro" id="IPR013656">
    <property type="entry name" value="PAS_4"/>
</dbReference>
<evidence type="ECO:0000256" key="2">
    <source>
        <dbReference type="ARBA" id="ARBA00022553"/>
    </source>
</evidence>
<dbReference type="InterPro" id="IPR052016">
    <property type="entry name" value="Bact_Sigma-Reg"/>
</dbReference>
<dbReference type="InterPro" id="IPR001932">
    <property type="entry name" value="PPM-type_phosphatase-like_dom"/>
</dbReference>
<evidence type="ECO:0000313" key="18">
    <source>
        <dbReference type="Proteomes" id="UP000249304"/>
    </source>
</evidence>
<keyword evidence="2" id="KW-0597">Phosphoprotein</keyword>
<name>A0A2W2E431_9ACTN</name>
<dbReference type="PROSITE" id="PS50112">
    <property type="entry name" value="PAS"/>
    <property type="match status" value="1"/>
</dbReference>
<evidence type="ECO:0000256" key="13">
    <source>
        <dbReference type="ARBA" id="ARBA00056274"/>
    </source>
</evidence>
<protein>
    <recommendedName>
        <fullName evidence="1">protein-serine/threonine phosphatase</fullName>
        <ecNumber evidence="1">3.1.3.16</ecNumber>
    </recommendedName>
    <alternativeName>
        <fullName evidence="15">Protein-serine/threonine phosphatase</fullName>
    </alternativeName>
    <alternativeName>
        <fullName evidence="14">Serine/threonine-protein kinase</fullName>
    </alternativeName>
</protein>
<dbReference type="InterPro" id="IPR000014">
    <property type="entry name" value="PAS"/>
</dbReference>
<proteinExistence type="predicted"/>
<dbReference type="Pfam" id="PF08448">
    <property type="entry name" value="PAS_4"/>
    <property type="match status" value="1"/>
</dbReference>
<evidence type="ECO:0000256" key="11">
    <source>
        <dbReference type="ARBA" id="ARBA00023211"/>
    </source>
</evidence>
<evidence type="ECO:0000256" key="3">
    <source>
        <dbReference type="ARBA" id="ARBA00022679"/>
    </source>
</evidence>
<keyword evidence="11" id="KW-0464">Manganese</keyword>
<dbReference type="FunFam" id="3.60.40.10:FF:000005">
    <property type="entry name" value="Serine/threonine protein phosphatase"/>
    <property type="match status" value="1"/>
</dbReference>
<dbReference type="SMART" id="SM00086">
    <property type="entry name" value="PAC"/>
    <property type="match status" value="1"/>
</dbReference>
<keyword evidence="8" id="KW-0067">ATP-binding</keyword>
<dbReference type="EMBL" id="POUD01000068">
    <property type="protein sequence ID" value="PZG17383.1"/>
    <property type="molecule type" value="Genomic_DNA"/>
</dbReference>
<evidence type="ECO:0000256" key="12">
    <source>
        <dbReference type="ARBA" id="ARBA00047761"/>
    </source>
</evidence>
<evidence type="ECO:0000256" key="15">
    <source>
        <dbReference type="ARBA" id="ARBA00081350"/>
    </source>
</evidence>
<dbReference type="NCBIfam" id="TIGR00229">
    <property type="entry name" value="sensory_box"/>
    <property type="match status" value="1"/>
</dbReference>
<evidence type="ECO:0000259" key="16">
    <source>
        <dbReference type="PROSITE" id="PS50112"/>
    </source>
</evidence>
<dbReference type="InterPro" id="IPR001610">
    <property type="entry name" value="PAC"/>
</dbReference>
<comment type="function">
    <text evidence="13">Primarily acts as an independent SigF regulator that is sensitive to the osmosensory signal, mediating the cross talk of PknD with the SigF regulon. Possesses both phosphatase and kinase activities. The kinase domain functions as a classic anti-sigma factor-like kinase to phosphorylate the anti-anti-sigma factor domain at the canonical regulatory site, and the phosphatase domain antagonizes this activity.</text>
</comment>
<evidence type="ECO:0000256" key="4">
    <source>
        <dbReference type="ARBA" id="ARBA00022723"/>
    </source>
</evidence>
<evidence type="ECO:0000256" key="7">
    <source>
        <dbReference type="ARBA" id="ARBA00022801"/>
    </source>
</evidence>
<dbReference type="SUPFAM" id="SSF81606">
    <property type="entry name" value="PP2C-like"/>
    <property type="match status" value="1"/>
</dbReference>
<dbReference type="SMART" id="SM00331">
    <property type="entry name" value="PP2C_SIG"/>
    <property type="match status" value="1"/>
</dbReference>
<keyword evidence="4" id="KW-0479">Metal-binding</keyword>
<keyword evidence="6" id="KW-0418">Kinase</keyword>
<keyword evidence="7" id="KW-0378">Hydrolase</keyword>
<evidence type="ECO:0000256" key="8">
    <source>
        <dbReference type="ARBA" id="ARBA00022840"/>
    </source>
</evidence>
<dbReference type="PANTHER" id="PTHR43156">
    <property type="entry name" value="STAGE II SPORULATION PROTEIN E-RELATED"/>
    <property type="match status" value="1"/>
</dbReference>
<evidence type="ECO:0000313" key="17">
    <source>
        <dbReference type="EMBL" id="PZG17383.1"/>
    </source>
</evidence>
<dbReference type="InterPro" id="IPR035965">
    <property type="entry name" value="PAS-like_dom_sf"/>
</dbReference>
<dbReference type="Pfam" id="PF08447">
    <property type="entry name" value="PAS_3"/>
    <property type="match status" value="1"/>
</dbReference>
<evidence type="ECO:0000256" key="5">
    <source>
        <dbReference type="ARBA" id="ARBA00022741"/>
    </source>
</evidence>
<feature type="domain" description="PAS" evidence="16">
    <location>
        <begin position="141"/>
        <end position="211"/>
    </location>
</feature>
<dbReference type="SUPFAM" id="SSF55781">
    <property type="entry name" value="GAF domain-like"/>
    <property type="match status" value="1"/>
</dbReference>
<dbReference type="CDD" id="cd00130">
    <property type="entry name" value="PAS"/>
    <property type="match status" value="1"/>
</dbReference>
<dbReference type="Pfam" id="PF07228">
    <property type="entry name" value="SpoIIE"/>
    <property type="match status" value="1"/>
</dbReference>